<proteinExistence type="predicted"/>
<keyword evidence="2" id="KW-0732">Signal</keyword>
<feature type="signal peptide" evidence="2">
    <location>
        <begin position="1"/>
        <end position="23"/>
    </location>
</feature>
<comment type="caution">
    <text evidence="3">The sequence shown here is derived from an EMBL/GenBank/DDBJ whole genome shotgun (WGS) entry which is preliminary data.</text>
</comment>
<gene>
    <name evidence="3" type="ORF">H8S18_04085</name>
</gene>
<feature type="chain" id="PRO_5045833734" evidence="2">
    <location>
        <begin position="24"/>
        <end position="363"/>
    </location>
</feature>
<protein>
    <submittedName>
        <fullName evidence="3">Carbohydrate-binding domain-containing protein</fullName>
    </submittedName>
</protein>
<dbReference type="PROSITE" id="PS51257">
    <property type="entry name" value="PROKAR_LIPOPROTEIN"/>
    <property type="match status" value="1"/>
</dbReference>
<dbReference type="InterPro" id="IPR025584">
    <property type="entry name" value="Cthe_2159"/>
</dbReference>
<reference evidence="3 4" key="1">
    <citation type="submission" date="2020-08" db="EMBL/GenBank/DDBJ databases">
        <title>Genome public.</title>
        <authorList>
            <person name="Liu C."/>
            <person name="Sun Q."/>
        </authorList>
    </citation>
    <scope>NUCLEOTIDE SEQUENCE [LARGE SCALE GENOMIC DNA]</scope>
    <source>
        <strain evidence="3 4">NSJ-35</strain>
    </source>
</reference>
<evidence type="ECO:0000256" key="1">
    <source>
        <dbReference type="SAM" id="MobiDB-lite"/>
    </source>
</evidence>
<dbReference type="EMBL" id="JACOON010000002">
    <property type="protein sequence ID" value="MBC5647506.1"/>
    <property type="molecule type" value="Genomic_DNA"/>
</dbReference>
<dbReference type="Proteomes" id="UP000606889">
    <property type="component" value="Unassembled WGS sequence"/>
</dbReference>
<name>A0ABR7ECN5_9FIRM</name>
<sequence>MKKIIPILLIALLAAAMIGCSSAQTAEPVVLASDPSAAADTDSSVSGTQNETSIVLDGSEAQIDGTGAQADGAVVTVSSGGTYRLSGETTDGSITVDAAGEEVVLILSGVSIKNSSGPAVLIKEAETAIVTLADGTVNTLEDAGESDYDGALYGCVSYTINGNGTLNVNGTVEEGIASEMHLTIESGIINIASSDDGINANNDGISEIIINGGTLFIDSGGDGIDSNGSIEINGGEIVTFGSINDANGGLDADSGVAINGGTVFAAGANITLPAGSGQNFLAMNIEGQTGDTLSISADGTELFSTELTQACQTILFTSPDIADGVSYDVSLDGESQGSVTAEDSVSRQMGSPGRGGMRANQAG</sequence>
<organism evidence="3 4">
    <name type="scientific">Christensenella tenuis</name>
    <dbReference type="NCBI Taxonomy" id="2763033"/>
    <lineage>
        <taxon>Bacteria</taxon>
        <taxon>Bacillati</taxon>
        <taxon>Bacillota</taxon>
        <taxon>Clostridia</taxon>
        <taxon>Christensenellales</taxon>
        <taxon>Christensenellaceae</taxon>
        <taxon>Christensenella</taxon>
    </lineage>
</organism>
<accession>A0ABR7ECN5</accession>
<dbReference type="RefSeq" id="WP_186857034.1">
    <property type="nucleotide sequence ID" value="NZ_JACOON010000002.1"/>
</dbReference>
<feature type="region of interest" description="Disordered" evidence="1">
    <location>
        <begin position="333"/>
        <end position="363"/>
    </location>
</feature>
<evidence type="ECO:0000313" key="4">
    <source>
        <dbReference type="Proteomes" id="UP000606889"/>
    </source>
</evidence>
<feature type="compositionally biased region" description="Polar residues" evidence="1">
    <location>
        <begin position="333"/>
        <end position="349"/>
    </location>
</feature>
<evidence type="ECO:0000256" key="2">
    <source>
        <dbReference type="SAM" id="SignalP"/>
    </source>
</evidence>
<dbReference type="Pfam" id="PF14262">
    <property type="entry name" value="Cthe_2159"/>
    <property type="match status" value="1"/>
</dbReference>
<keyword evidence="4" id="KW-1185">Reference proteome</keyword>
<evidence type="ECO:0000313" key="3">
    <source>
        <dbReference type="EMBL" id="MBC5647506.1"/>
    </source>
</evidence>